<evidence type="ECO:0000256" key="3">
    <source>
        <dbReference type="ARBA" id="ARBA00023082"/>
    </source>
</evidence>
<dbReference type="InterPro" id="IPR000838">
    <property type="entry name" value="RNA_pol_sigma70_ECF_CS"/>
</dbReference>
<evidence type="ECO:0000256" key="4">
    <source>
        <dbReference type="ARBA" id="ARBA00023125"/>
    </source>
</evidence>
<dbReference type="Gene3D" id="1.10.10.10">
    <property type="entry name" value="Winged helix-like DNA-binding domain superfamily/Winged helix DNA-binding domain"/>
    <property type="match status" value="1"/>
</dbReference>
<name>A0A1G5HY81_9RHOB</name>
<dbReference type="Gene3D" id="1.10.1740.10">
    <property type="match status" value="1"/>
</dbReference>
<accession>A0A1G5HY81</accession>
<dbReference type="Pfam" id="PF04542">
    <property type="entry name" value="Sigma70_r2"/>
    <property type="match status" value="1"/>
</dbReference>
<dbReference type="STRING" id="336292.SAMN05660710_02384"/>
<dbReference type="Pfam" id="PF08281">
    <property type="entry name" value="Sigma70_r4_2"/>
    <property type="match status" value="1"/>
</dbReference>
<dbReference type="InterPro" id="IPR007627">
    <property type="entry name" value="RNA_pol_sigma70_r2"/>
</dbReference>
<evidence type="ECO:0000259" key="8">
    <source>
        <dbReference type="Pfam" id="PF08281"/>
    </source>
</evidence>
<dbReference type="AlphaFoldDB" id="A0A1G5HY81"/>
<keyword evidence="2 6" id="KW-0805">Transcription regulation</keyword>
<dbReference type="GO" id="GO:0006352">
    <property type="term" value="P:DNA-templated transcription initiation"/>
    <property type="evidence" value="ECO:0007669"/>
    <property type="project" value="InterPro"/>
</dbReference>
<dbReference type="Proteomes" id="UP000199502">
    <property type="component" value="Unassembled WGS sequence"/>
</dbReference>
<dbReference type="InterPro" id="IPR013324">
    <property type="entry name" value="RNA_pol_sigma_r3/r4-like"/>
</dbReference>
<evidence type="ECO:0000313" key="9">
    <source>
        <dbReference type="EMBL" id="SCY68756.1"/>
    </source>
</evidence>
<dbReference type="InterPro" id="IPR013249">
    <property type="entry name" value="RNA_pol_sigma70_r4_t2"/>
</dbReference>
<dbReference type="GO" id="GO:0003677">
    <property type="term" value="F:DNA binding"/>
    <property type="evidence" value="ECO:0007669"/>
    <property type="project" value="UniProtKB-KW"/>
</dbReference>
<dbReference type="GO" id="GO:0016987">
    <property type="term" value="F:sigma factor activity"/>
    <property type="evidence" value="ECO:0007669"/>
    <property type="project" value="UniProtKB-KW"/>
</dbReference>
<dbReference type="PANTHER" id="PTHR43133">
    <property type="entry name" value="RNA POLYMERASE ECF-TYPE SIGMA FACTO"/>
    <property type="match status" value="1"/>
</dbReference>
<dbReference type="InterPro" id="IPR014284">
    <property type="entry name" value="RNA_pol_sigma-70_dom"/>
</dbReference>
<organism evidence="9 10">
    <name type="scientific">Paracoccus tibetensis</name>
    <dbReference type="NCBI Taxonomy" id="336292"/>
    <lineage>
        <taxon>Bacteria</taxon>
        <taxon>Pseudomonadati</taxon>
        <taxon>Pseudomonadota</taxon>
        <taxon>Alphaproteobacteria</taxon>
        <taxon>Rhodobacterales</taxon>
        <taxon>Paracoccaceae</taxon>
        <taxon>Paracoccus</taxon>
    </lineage>
</organism>
<dbReference type="InterPro" id="IPR036388">
    <property type="entry name" value="WH-like_DNA-bd_sf"/>
</dbReference>
<keyword evidence="4 6" id="KW-0238">DNA-binding</keyword>
<evidence type="ECO:0000256" key="6">
    <source>
        <dbReference type="RuleBase" id="RU000716"/>
    </source>
</evidence>
<evidence type="ECO:0000256" key="5">
    <source>
        <dbReference type="ARBA" id="ARBA00023163"/>
    </source>
</evidence>
<evidence type="ECO:0000313" key="10">
    <source>
        <dbReference type="Proteomes" id="UP000199502"/>
    </source>
</evidence>
<dbReference type="EMBL" id="FMVT01000007">
    <property type="protein sequence ID" value="SCY68756.1"/>
    <property type="molecule type" value="Genomic_DNA"/>
</dbReference>
<dbReference type="NCBIfam" id="TIGR02937">
    <property type="entry name" value="sigma70-ECF"/>
    <property type="match status" value="1"/>
</dbReference>
<dbReference type="PROSITE" id="PS01063">
    <property type="entry name" value="SIGMA70_ECF"/>
    <property type="match status" value="1"/>
</dbReference>
<protein>
    <recommendedName>
        <fullName evidence="6">RNA polymerase sigma factor</fullName>
    </recommendedName>
</protein>
<feature type="domain" description="RNA polymerase sigma-70 region 2" evidence="7">
    <location>
        <begin position="7"/>
        <end position="71"/>
    </location>
</feature>
<gene>
    <name evidence="9" type="ORF">SAMN05660710_02384</name>
</gene>
<dbReference type="OrthoDB" id="9803470at2"/>
<reference evidence="9 10" key="1">
    <citation type="submission" date="2016-10" db="EMBL/GenBank/DDBJ databases">
        <authorList>
            <person name="de Groot N.N."/>
        </authorList>
    </citation>
    <scope>NUCLEOTIDE SEQUENCE [LARGE SCALE GENOMIC DNA]</scope>
    <source>
        <strain evidence="9 10">CGMCC 1.8925</strain>
    </source>
</reference>
<evidence type="ECO:0000256" key="1">
    <source>
        <dbReference type="ARBA" id="ARBA00010641"/>
    </source>
</evidence>
<dbReference type="CDD" id="cd06171">
    <property type="entry name" value="Sigma70_r4"/>
    <property type="match status" value="1"/>
</dbReference>
<keyword evidence="10" id="KW-1185">Reference proteome</keyword>
<dbReference type="SUPFAM" id="SSF88659">
    <property type="entry name" value="Sigma3 and sigma4 domains of RNA polymerase sigma factors"/>
    <property type="match status" value="1"/>
</dbReference>
<sequence length="157" mass="17316">MSDDILSHVRALKAYGRSLCGNAADAEDLVQETLLRAIENAGSYRPGTHMRAWLFTIMRNRFYTNVRKSARERTGAADCVSSGPIVQATQDWHMASQEMQQALADMPVHYREALVLVAVIGESYQHAAEVLGCDIGTIKSRVNRARGILRRALGEAA</sequence>
<proteinExistence type="inferred from homology"/>
<dbReference type="InterPro" id="IPR039425">
    <property type="entry name" value="RNA_pol_sigma-70-like"/>
</dbReference>
<feature type="domain" description="RNA polymerase sigma factor 70 region 4 type 2" evidence="8">
    <location>
        <begin position="97"/>
        <end position="146"/>
    </location>
</feature>
<keyword evidence="3 6" id="KW-0731">Sigma factor</keyword>
<keyword evidence="5 6" id="KW-0804">Transcription</keyword>
<dbReference type="SUPFAM" id="SSF88946">
    <property type="entry name" value="Sigma2 domain of RNA polymerase sigma factors"/>
    <property type="match status" value="1"/>
</dbReference>
<comment type="similarity">
    <text evidence="1 6">Belongs to the sigma-70 factor family. ECF subfamily.</text>
</comment>
<evidence type="ECO:0000259" key="7">
    <source>
        <dbReference type="Pfam" id="PF04542"/>
    </source>
</evidence>
<dbReference type="InterPro" id="IPR013325">
    <property type="entry name" value="RNA_pol_sigma_r2"/>
</dbReference>
<dbReference type="PANTHER" id="PTHR43133:SF25">
    <property type="entry name" value="RNA POLYMERASE SIGMA FACTOR RFAY-RELATED"/>
    <property type="match status" value="1"/>
</dbReference>
<evidence type="ECO:0000256" key="2">
    <source>
        <dbReference type="ARBA" id="ARBA00023015"/>
    </source>
</evidence>
<dbReference type="RefSeq" id="WP_090744502.1">
    <property type="nucleotide sequence ID" value="NZ_FMVT01000007.1"/>
</dbReference>